<feature type="chain" id="PRO_5014559467" evidence="1">
    <location>
        <begin position="21"/>
        <end position="49"/>
    </location>
</feature>
<dbReference type="EMBL" id="NBAG03000880">
    <property type="protein sequence ID" value="PNI11237.1"/>
    <property type="molecule type" value="Genomic_DNA"/>
</dbReference>
<evidence type="ECO:0000313" key="3">
    <source>
        <dbReference type="EMBL" id="PNI11238.1"/>
    </source>
</evidence>
<protein>
    <submittedName>
        <fullName evidence="2">KLK2 isoform 10</fullName>
    </submittedName>
    <submittedName>
        <fullName evidence="3">KLK2 isoform 11</fullName>
    </submittedName>
    <submittedName>
        <fullName evidence="4">KLK2 isoform 12</fullName>
    </submittedName>
</protein>
<keyword evidence="1" id="KW-0732">Signal</keyword>
<gene>
    <name evidence="2" type="ORF">CK820_G0055767</name>
</gene>
<evidence type="ECO:0000313" key="2">
    <source>
        <dbReference type="EMBL" id="PNI11237.1"/>
    </source>
</evidence>
<accession>A0A2J8IL43</accession>
<dbReference type="EMBL" id="NBAG03000880">
    <property type="protein sequence ID" value="PNI11238.1"/>
    <property type="molecule type" value="Genomic_DNA"/>
</dbReference>
<dbReference type="EMBL" id="NBAG03000880">
    <property type="protein sequence ID" value="PNI11239.1"/>
    <property type="molecule type" value="Genomic_DNA"/>
</dbReference>
<dbReference type="Proteomes" id="UP000236370">
    <property type="component" value="Unassembled WGS sequence"/>
</dbReference>
<proteinExistence type="predicted"/>
<sequence>MWDLVFSIALSVGCTGIARSGWVGTTCLSLKTQARGSLSATASHTRSTI</sequence>
<name>A0A2J8IL43_PANTR</name>
<evidence type="ECO:0000313" key="4">
    <source>
        <dbReference type="EMBL" id="PNI11239.1"/>
    </source>
</evidence>
<evidence type="ECO:0000256" key="1">
    <source>
        <dbReference type="SAM" id="SignalP"/>
    </source>
</evidence>
<organism evidence="2 5">
    <name type="scientific">Pan troglodytes</name>
    <name type="common">Chimpanzee</name>
    <dbReference type="NCBI Taxonomy" id="9598"/>
    <lineage>
        <taxon>Eukaryota</taxon>
        <taxon>Metazoa</taxon>
        <taxon>Chordata</taxon>
        <taxon>Craniata</taxon>
        <taxon>Vertebrata</taxon>
        <taxon>Euteleostomi</taxon>
        <taxon>Mammalia</taxon>
        <taxon>Eutheria</taxon>
        <taxon>Euarchontoglires</taxon>
        <taxon>Primates</taxon>
        <taxon>Haplorrhini</taxon>
        <taxon>Catarrhini</taxon>
        <taxon>Hominidae</taxon>
        <taxon>Pan</taxon>
    </lineage>
</organism>
<feature type="signal peptide" evidence="1">
    <location>
        <begin position="1"/>
        <end position="20"/>
    </location>
</feature>
<reference evidence="2 5" key="1">
    <citation type="submission" date="2017-12" db="EMBL/GenBank/DDBJ databases">
        <title>High-resolution comparative analysis of great ape genomes.</title>
        <authorList>
            <person name="Pollen A."/>
            <person name="Hastie A."/>
            <person name="Hormozdiari F."/>
            <person name="Dougherty M."/>
            <person name="Liu R."/>
            <person name="Chaisson M."/>
            <person name="Hoppe E."/>
            <person name="Hill C."/>
            <person name="Pang A."/>
            <person name="Hillier L."/>
            <person name="Baker C."/>
            <person name="Armstrong J."/>
            <person name="Shendure J."/>
            <person name="Paten B."/>
            <person name="Wilson R."/>
            <person name="Chao H."/>
            <person name="Schneider V."/>
            <person name="Ventura M."/>
            <person name="Kronenberg Z."/>
            <person name="Murali S."/>
            <person name="Gordon D."/>
            <person name="Cantsilieris S."/>
            <person name="Munson K."/>
            <person name="Nelson B."/>
            <person name="Raja A."/>
            <person name="Underwood J."/>
            <person name="Diekhans M."/>
            <person name="Fiddes I."/>
            <person name="Haussler D."/>
            <person name="Eichler E."/>
        </authorList>
    </citation>
    <scope>NUCLEOTIDE SEQUENCE [LARGE SCALE GENOMIC DNA]</scope>
    <source>
        <strain evidence="2">Yerkes chimp pedigree #C0471</strain>
        <tissue evidence="2">Blood</tissue>
    </source>
</reference>
<dbReference type="AlphaFoldDB" id="A0A2J8IL43"/>
<evidence type="ECO:0000313" key="5">
    <source>
        <dbReference type="Proteomes" id="UP000236370"/>
    </source>
</evidence>
<comment type="caution">
    <text evidence="2">The sequence shown here is derived from an EMBL/GenBank/DDBJ whole genome shotgun (WGS) entry which is preliminary data.</text>
</comment>